<dbReference type="EMBL" id="JAMPKK010000003">
    <property type="protein sequence ID" value="MEP0863363.1"/>
    <property type="molecule type" value="Genomic_DNA"/>
</dbReference>
<evidence type="ECO:0000256" key="1">
    <source>
        <dbReference type="SAM" id="MobiDB-lite"/>
    </source>
</evidence>
<reference evidence="2 3" key="1">
    <citation type="submission" date="2022-04" db="EMBL/GenBank/DDBJ databases">
        <title>Positive selection, recombination, and allopatry shape intraspecific diversity of widespread and dominant cyanobacteria.</title>
        <authorList>
            <person name="Wei J."/>
            <person name="Shu W."/>
            <person name="Hu C."/>
        </authorList>
    </citation>
    <scope>NUCLEOTIDE SEQUENCE [LARGE SCALE GENOMIC DNA]</scope>
    <source>
        <strain evidence="2 3">GB2-A5</strain>
    </source>
</reference>
<organism evidence="2 3">
    <name type="scientific">Funiculus sociatus GB2-A5</name>
    <dbReference type="NCBI Taxonomy" id="2933946"/>
    <lineage>
        <taxon>Bacteria</taxon>
        <taxon>Bacillati</taxon>
        <taxon>Cyanobacteriota</taxon>
        <taxon>Cyanophyceae</taxon>
        <taxon>Coleofasciculales</taxon>
        <taxon>Coleofasciculaceae</taxon>
        <taxon>Funiculus</taxon>
    </lineage>
</organism>
<accession>A0ABV0JIV0</accession>
<name>A0ABV0JIV0_9CYAN</name>
<protein>
    <submittedName>
        <fullName evidence="2">Uncharacterized protein</fullName>
    </submittedName>
</protein>
<feature type="region of interest" description="Disordered" evidence="1">
    <location>
        <begin position="66"/>
        <end position="92"/>
    </location>
</feature>
<dbReference type="RefSeq" id="WP_190420532.1">
    <property type="nucleotide sequence ID" value="NZ_JAMPKK010000003.1"/>
</dbReference>
<dbReference type="Proteomes" id="UP001442494">
    <property type="component" value="Unassembled WGS sequence"/>
</dbReference>
<gene>
    <name evidence="2" type="ORF">NDI37_02640</name>
</gene>
<keyword evidence="3" id="KW-1185">Reference proteome</keyword>
<evidence type="ECO:0000313" key="3">
    <source>
        <dbReference type="Proteomes" id="UP001442494"/>
    </source>
</evidence>
<sequence length="92" mass="10000">MLVTITDIEKLIQQAKQAGAAPGEIQELQEHLSEIKSGKLMSNADTSFMYEEIQSDGGRVVCVSTAPVSPEDDDDFEGVTFKPVKHSLPPKP</sequence>
<proteinExistence type="predicted"/>
<evidence type="ECO:0000313" key="2">
    <source>
        <dbReference type="EMBL" id="MEP0863363.1"/>
    </source>
</evidence>
<comment type="caution">
    <text evidence="2">The sequence shown here is derived from an EMBL/GenBank/DDBJ whole genome shotgun (WGS) entry which is preliminary data.</text>
</comment>